<dbReference type="GeneID" id="107269767"/>
<sequence length="661" mass="75225">MPQLQETDYFRKQEVGANLLDLDSDDERILDGNYILIGDGQSADTTPKKTPYPDANSHSNYNILGDGTRSFDSLSRNVNVPYSIANSHRNTFQDSNSHSNYDVFSDTSERNCKTSYENDSSHSLANSHGIYRILSESSDRTGEMKNNSQENLIPSGEMNYEIANSHSNYQIFYNSQTQYEVGDDGRGNFTRKSLIEAEEYERFQSLIRAQMKSTDVISPTRSETSHSSRSTEETSTTCDIEECLIQIEESLMNIEQNLLHVQDLDIPELKNLLYKSPSIEKSLFEVQDLLCTENIESAKRGKLFSLNIDDRTENLMYIRSKEDSPDSDRETFTNDENLLQFTDDKSLSDHAENSANVSSVMNSIFYANADKNVHFIPNSLSKTPVKSSFDRTKENIKASSFDYSDFTNDPNADTSFDDINYNLNNEVDEKGLSDRKKCHSRTNSLDENSIFQNSTDFGDPRKTSLENLFSDSKEYYLEINSKAKSEDALEQYDNESSVVKKSKSSRHTRRRSRDYRLAEVEAKAEEFRKKIENIISSRRSAIPNLEGTKVSLRNSKETPENRSNSLEKSPKIRKTSVDTINEKDKDSPTSKPFKPNSYEKRKRKKLANRTQSTENALVPSKLISLSLSLLLAALLQAVRCLTDLVEDAFRSVSYDRSGLLE</sequence>
<dbReference type="Proteomes" id="UP000694920">
    <property type="component" value="Unplaced"/>
</dbReference>
<reference evidence="3" key="1">
    <citation type="submission" date="2025-08" db="UniProtKB">
        <authorList>
            <consortium name="RefSeq"/>
        </authorList>
    </citation>
    <scope>IDENTIFICATION</scope>
</reference>
<feature type="region of interest" description="Disordered" evidence="1">
    <location>
        <begin position="37"/>
        <end position="59"/>
    </location>
</feature>
<name>A0AAJ7C1B0_CEPCN</name>
<proteinExistence type="predicted"/>
<evidence type="ECO:0000256" key="1">
    <source>
        <dbReference type="SAM" id="MobiDB-lite"/>
    </source>
</evidence>
<protein>
    <submittedName>
        <fullName evidence="3">Uncharacterized protein LOC107269767</fullName>
    </submittedName>
</protein>
<gene>
    <name evidence="3" type="primary">LOC107269767</name>
</gene>
<feature type="region of interest" description="Disordered" evidence="1">
    <location>
        <begin position="214"/>
        <end position="235"/>
    </location>
</feature>
<feature type="compositionally biased region" description="Basic residues" evidence="1">
    <location>
        <begin position="500"/>
        <end position="513"/>
    </location>
</feature>
<accession>A0AAJ7C1B0</accession>
<dbReference type="AlphaFoldDB" id="A0AAJ7C1B0"/>
<feature type="compositionally biased region" description="Basic and acidic residues" evidence="1">
    <location>
        <begin position="223"/>
        <end position="232"/>
    </location>
</feature>
<keyword evidence="2" id="KW-1185">Reference proteome</keyword>
<organism evidence="2 3">
    <name type="scientific">Cephus cinctus</name>
    <name type="common">Wheat stem sawfly</name>
    <dbReference type="NCBI Taxonomy" id="211228"/>
    <lineage>
        <taxon>Eukaryota</taxon>
        <taxon>Metazoa</taxon>
        <taxon>Ecdysozoa</taxon>
        <taxon>Arthropoda</taxon>
        <taxon>Hexapoda</taxon>
        <taxon>Insecta</taxon>
        <taxon>Pterygota</taxon>
        <taxon>Neoptera</taxon>
        <taxon>Endopterygota</taxon>
        <taxon>Hymenoptera</taxon>
        <taxon>Cephoidea</taxon>
        <taxon>Cephidae</taxon>
        <taxon>Cephus</taxon>
    </lineage>
</organism>
<feature type="region of interest" description="Disordered" evidence="1">
    <location>
        <begin position="488"/>
        <end position="515"/>
    </location>
</feature>
<evidence type="ECO:0000313" key="3">
    <source>
        <dbReference type="RefSeq" id="XP_015599477.1"/>
    </source>
</evidence>
<evidence type="ECO:0000313" key="2">
    <source>
        <dbReference type="Proteomes" id="UP000694920"/>
    </source>
</evidence>
<dbReference type="RefSeq" id="XP_015599477.1">
    <property type="nucleotide sequence ID" value="XM_015743991.1"/>
</dbReference>
<dbReference type="KEGG" id="ccin:107269767"/>
<feature type="region of interest" description="Disordered" evidence="1">
    <location>
        <begin position="546"/>
        <end position="613"/>
    </location>
</feature>